<evidence type="ECO:0000313" key="2">
    <source>
        <dbReference type="Proteomes" id="UP000324800"/>
    </source>
</evidence>
<comment type="caution">
    <text evidence="1">The sequence shown here is derived from an EMBL/GenBank/DDBJ whole genome shotgun (WGS) entry which is preliminary data.</text>
</comment>
<dbReference type="EMBL" id="SNRW01021285">
    <property type="protein sequence ID" value="KAA6364729.1"/>
    <property type="molecule type" value="Genomic_DNA"/>
</dbReference>
<name>A0A5J4U331_9EUKA</name>
<organism evidence="1 2">
    <name type="scientific">Streblomastix strix</name>
    <dbReference type="NCBI Taxonomy" id="222440"/>
    <lineage>
        <taxon>Eukaryota</taxon>
        <taxon>Metamonada</taxon>
        <taxon>Preaxostyla</taxon>
        <taxon>Oxymonadida</taxon>
        <taxon>Streblomastigidae</taxon>
        <taxon>Streblomastix</taxon>
    </lineage>
</organism>
<dbReference type="AlphaFoldDB" id="A0A5J4U331"/>
<proteinExistence type="predicted"/>
<reference evidence="1 2" key="1">
    <citation type="submission" date="2019-03" db="EMBL/GenBank/DDBJ databases">
        <title>Single cell metagenomics reveals metabolic interactions within the superorganism composed of flagellate Streblomastix strix and complex community of Bacteroidetes bacteria on its surface.</title>
        <authorList>
            <person name="Treitli S.C."/>
            <person name="Kolisko M."/>
            <person name="Husnik F."/>
            <person name="Keeling P."/>
            <person name="Hampl V."/>
        </authorList>
    </citation>
    <scope>NUCLEOTIDE SEQUENCE [LARGE SCALE GENOMIC DNA]</scope>
    <source>
        <strain evidence="1">ST1C</strain>
    </source>
</reference>
<sequence length="252" mass="29873">RFSNKKSDIDNVTVFIAEVKGHIDYKYINDYINCPPIIRKYKYKTLESVIGDFMHQLMKDNDDCHFIIDDVKYVMTFSKHIGFESFVWKFMQQRIQPKIEGNAGGEQFGKITMNSSYGSDGMNQEHFSDIKLCDIHETFRKYLNGRFKSDRKLADNLYAFEFEQQKFNCKTCLQVTFAVLDCSKYWFMNFYYNFLTPMIDMNRVHLICCDTDSMMLAVAGDPKQNYKQGFSSVVKDKEFHNQNFYKFFPKPK</sequence>
<dbReference type="SUPFAM" id="SSF56672">
    <property type="entry name" value="DNA/RNA polymerases"/>
    <property type="match status" value="1"/>
</dbReference>
<evidence type="ECO:0000313" key="1">
    <source>
        <dbReference type="EMBL" id="KAA6364729.1"/>
    </source>
</evidence>
<protein>
    <recommendedName>
        <fullName evidence="3">DNA-directed DNA polymerase</fullName>
    </recommendedName>
</protein>
<accession>A0A5J4U331</accession>
<dbReference type="InterPro" id="IPR043502">
    <property type="entry name" value="DNA/RNA_pol_sf"/>
</dbReference>
<dbReference type="Proteomes" id="UP000324800">
    <property type="component" value="Unassembled WGS sequence"/>
</dbReference>
<evidence type="ECO:0008006" key="3">
    <source>
        <dbReference type="Google" id="ProtNLM"/>
    </source>
</evidence>
<feature type="non-terminal residue" evidence="1">
    <location>
        <position position="1"/>
    </location>
</feature>
<gene>
    <name evidence="1" type="ORF">EZS28_039744</name>
</gene>